<comment type="caution">
    <text evidence="2">The sequence shown here is derived from an EMBL/GenBank/DDBJ whole genome shotgun (WGS) entry which is preliminary data.</text>
</comment>
<dbReference type="SUPFAM" id="SSF81301">
    <property type="entry name" value="Nucleotidyltransferase"/>
    <property type="match status" value="1"/>
</dbReference>
<dbReference type="InterPro" id="IPR041633">
    <property type="entry name" value="Polbeta"/>
</dbReference>
<name>A0A9D1TED2_9FIRM</name>
<feature type="domain" description="Polymerase beta nucleotidyltransferase" evidence="1">
    <location>
        <begin position="14"/>
        <end position="99"/>
    </location>
</feature>
<dbReference type="Proteomes" id="UP000886884">
    <property type="component" value="Unassembled WGS sequence"/>
</dbReference>
<reference evidence="2" key="2">
    <citation type="journal article" date="2021" name="PeerJ">
        <title>Extensive microbial diversity within the chicken gut microbiome revealed by metagenomics and culture.</title>
        <authorList>
            <person name="Gilroy R."/>
            <person name="Ravi A."/>
            <person name="Getino M."/>
            <person name="Pursley I."/>
            <person name="Horton D.L."/>
            <person name="Alikhan N.F."/>
            <person name="Baker D."/>
            <person name="Gharbi K."/>
            <person name="Hall N."/>
            <person name="Watson M."/>
            <person name="Adriaenssens E.M."/>
            <person name="Foster-Nyarko E."/>
            <person name="Jarju S."/>
            <person name="Secka A."/>
            <person name="Antonio M."/>
            <person name="Oren A."/>
            <person name="Chaudhuri R.R."/>
            <person name="La Ragione R."/>
            <person name="Hildebrand F."/>
            <person name="Pallen M.J."/>
        </authorList>
    </citation>
    <scope>NUCLEOTIDE SEQUENCE</scope>
    <source>
        <strain evidence="2">CHK183-6373</strain>
    </source>
</reference>
<gene>
    <name evidence="2" type="ORF">IAA64_12260</name>
</gene>
<organism evidence="2 3">
    <name type="scientific">Candidatus Ornithocaccomicrobium faecavium</name>
    <dbReference type="NCBI Taxonomy" id="2840890"/>
    <lineage>
        <taxon>Bacteria</taxon>
        <taxon>Bacillati</taxon>
        <taxon>Bacillota</taxon>
        <taxon>Clostridia</taxon>
        <taxon>Candidatus Ornithocaccomicrobium</taxon>
    </lineage>
</organism>
<reference evidence="2" key="1">
    <citation type="submission" date="2020-10" db="EMBL/GenBank/DDBJ databases">
        <authorList>
            <person name="Gilroy R."/>
        </authorList>
    </citation>
    <scope>NUCLEOTIDE SEQUENCE</scope>
    <source>
        <strain evidence="2">CHK183-6373</strain>
    </source>
</reference>
<evidence type="ECO:0000259" key="1">
    <source>
        <dbReference type="Pfam" id="PF18765"/>
    </source>
</evidence>
<sequence>MALPYTLDQLQARLIPVFSRNRVRRATLFGSYSQGKATAQSDVDLLVDSGLHGLQFFGLLEDVCSSLECKVDLTDVKDVIPNSKIDQEIQRTGVLIYEQ</sequence>
<proteinExistence type="predicted"/>
<dbReference type="CDD" id="cd05403">
    <property type="entry name" value="NT_KNTase_like"/>
    <property type="match status" value="1"/>
</dbReference>
<dbReference type="Pfam" id="PF18765">
    <property type="entry name" value="Polbeta"/>
    <property type="match status" value="1"/>
</dbReference>
<dbReference type="InterPro" id="IPR043519">
    <property type="entry name" value="NT_sf"/>
</dbReference>
<protein>
    <submittedName>
        <fullName evidence="2">Nucleotidyltransferase domain-containing protein</fullName>
    </submittedName>
</protein>
<dbReference type="EMBL" id="DVOT01000222">
    <property type="protein sequence ID" value="HIV28737.1"/>
    <property type="molecule type" value="Genomic_DNA"/>
</dbReference>
<dbReference type="Gene3D" id="3.30.460.10">
    <property type="entry name" value="Beta Polymerase, domain 2"/>
    <property type="match status" value="1"/>
</dbReference>
<accession>A0A9D1TED2</accession>
<dbReference type="AlphaFoldDB" id="A0A9D1TED2"/>
<evidence type="ECO:0000313" key="2">
    <source>
        <dbReference type="EMBL" id="HIV28737.1"/>
    </source>
</evidence>
<evidence type="ECO:0000313" key="3">
    <source>
        <dbReference type="Proteomes" id="UP000886884"/>
    </source>
</evidence>